<dbReference type="InterPro" id="IPR001873">
    <property type="entry name" value="ENaC"/>
</dbReference>
<keyword evidence="3 11" id="KW-0894">Sodium channel</keyword>
<name>A0A8S3YVY4_9EUPU</name>
<proteinExistence type="inferred from homology"/>
<dbReference type="GO" id="GO:0015280">
    <property type="term" value="F:ligand-gated sodium channel activity"/>
    <property type="evidence" value="ECO:0007669"/>
    <property type="project" value="TreeGrafter"/>
</dbReference>
<dbReference type="AlphaFoldDB" id="A0A8S3YVY4"/>
<protein>
    <submittedName>
        <fullName evidence="13">Uncharacterized protein</fullName>
    </submittedName>
</protein>
<keyword evidence="9 11" id="KW-0739">Sodium transport</keyword>
<evidence type="ECO:0000256" key="1">
    <source>
        <dbReference type="ARBA" id="ARBA00004141"/>
    </source>
</evidence>
<feature type="transmembrane region" description="Helical" evidence="12">
    <location>
        <begin position="43"/>
        <end position="61"/>
    </location>
</feature>
<dbReference type="PANTHER" id="PTHR11690:SF248">
    <property type="entry name" value="PICKPOCKET 17, ISOFORM A"/>
    <property type="match status" value="1"/>
</dbReference>
<evidence type="ECO:0000256" key="2">
    <source>
        <dbReference type="ARBA" id="ARBA00022448"/>
    </source>
</evidence>
<evidence type="ECO:0000256" key="7">
    <source>
        <dbReference type="ARBA" id="ARBA00023065"/>
    </source>
</evidence>
<dbReference type="PANTHER" id="PTHR11690">
    <property type="entry name" value="AMILORIDE-SENSITIVE SODIUM CHANNEL-RELATED"/>
    <property type="match status" value="1"/>
</dbReference>
<evidence type="ECO:0000256" key="10">
    <source>
        <dbReference type="ARBA" id="ARBA00023303"/>
    </source>
</evidence>
<feature type="transmembrane region" description="Helical" evidence="12">
    <location>
        <begin position="432"/>
        <end position="465"/>
    </location>
</feature>
<evidence type="ECO:0000256" key="12">
    <source>
        <dbReference type="SAM" id="Phobius"/>
    </source>
</evidence>
<evidence type="ECO:0000256" key="9">
    <source>
        <dbReference type="ARBA" id="ARBA00023201"/>
    </source>
</evidence>
<evidence type="ECO:0000313" key="13">
    <source>
        <dbReference type="EMBL" id="CAG5119340.1"/>
    </source>
</evidence>
<comment type="caution">
    <text evidence="13">The sequence shown here is derived from an EMBL/GenBank/DDBJ whole genome shotgun (WGS) entry which is preliminary data.</text>
</comment>
<keyword evidence="4 11" id="KW-0812">Transmembrane</keyword>
<keyword evidence="6" id="KW-0915">Sodium</keyword>
<reference evidence="13" key="1">
    <citation type="submission" date="2021-04" db="EMBL/GenBank/DDBJ databases">
        <authorList>
            <consortium name="Molecular Ecology Group"/>
        </authorList>
    </citation>
    <scope>NUCLEOTIDE SEQUENCE</scope>
</reference>
<dbReference type="Pfam" id="PF00858">
    <property type="entry name" value="ASC"/>
    <property type="match status" value="1"/>
</dbReference>
<gene>
    <name evidence="13" type="ORF">CUNI_LOCUS4898</name>
</gene>
<keyword evidence="8 12" id="KW-0472">Membrane</keyword>
<accession>A0A8S3YVY4</accession>
<keyword evidence="5 12" id="KW-1133">Transmembrane helix</keyword>
<dbReference type="Gene3D" id="1.10.287.770">
    <property type="entry name" value="YojJ-like"/>
    <property type="match status" value="1"/>
</dbReference>
<evidence type="ECO:0000256" key="6">
    <source>
        <dbReference type="ARBA" id="ARBA00023053"/>
    </source>
</evidence>
<evidence type="ECO:0000256" key="11">
    <source>
        <dbReference type="RuleBase" id="RU000679"/>
    </source>
</evidence>
<evidence type="ECO:0000256" key="8">
    <source>
        <dbReference type="ARBA" id="ARBA00023136"/>
    </source>
</evidence>
<keyword evidence="7 11" id="KW-0406">Ion transport</keyword>
<keyword evidence="14" id="KW-1185">Reference proteome</keyword>
<keyword evidence="2 11" id="KW-0813">Transport</keyword>
<evidence type="ECO:0000313" key="14">
    <source>
        <dbReference type="Proteomes" id="UP000678393"/>
    </source>
</evidence>
<sequence>MNKRETTAPETHSLKKLYEEFGGSTSMHGINRALTTNSSWKQFVWSVLFLCGVAFAAYQLVITINDFYTYPVTTVVTLKQETTAIFPAVTICNLNRKKKSMIDPALLTAFTALAEDSQNEATLSSFMQSDYFGVESEHQLSDMLIKCWFNKRRCSEANFSQTGTVNYGRCNTFHIENNLLQNVLKPGPRNGLILELNIEQYEYLNTTSLAGLNIIIHPHDDNPFTEVSGILAPPGTLTRIAIKQKIYQDLPFPYSNCISANGQSSSQRSFYPDTKYIQNACMRSCYHTALYEKCECCDVDQPCYHSDILNMDRTTTATNNTELLCETVEDFLCEIEVQNLFLKHELDCDERCPPACDRTTFDVLLSTALWPPDSKIDTFLDTGKNTSLRNVSFTYNTSLETFIHSNFLRLEIFLDSLEFKEFTTQAKYDWNLLLGTIGGLLGLGLGFSLLTAMEIVEVLIETVLYCARRKYQKKRNIQT</sequence>
<dbReference type="Gene3D" id="2.60.470.10">
    <property type="entry name" value="Acid-sensing ion channels like domains"/>
    <property type="match status" value="1"/>
</dbReference>
<dbReference type="PRINTS" id="PR01078">
    <property type="entry name" value="AMINACHANNEL"/>
</dbReference>
<dbReference type="OrthoDB" id="6238402at2759"/>
<evidence type="ECO:0000256" key="4">
    <source>
        <dbReference type="ARBA" id="ARBA00022692"/>
    </source>
</evidence>
<dbReference type="GO" id="GO:0005886">
    <property type="term" value="C:plasma membrane"/>
    <property type="evidence" value="ECO:0007669"/>
    <property type="project" value="TreeGrafter"/>
</dbReference>
<dbReference type="EMBL" id="CAJHNH020000689">
    <property type="protein sequence ID" value="CAG5119340.1"/>
    <property type="molecule type" value="Genomic_DNA"/>
</dbReference>
<dbReference type="Proteomes" id="UP000678393">
    <property type="component" value="Unassembled WGS sequence"/>
</dbReference>
<comment type="similarity">
    <text evidence="11">Belongs to the amiloride-sensitive sodium channel (TC 1.A.6) family.</text>
</comment>
<organism evidence="13 14">
    <name type="scientific">Candidula unifasciata</name>
    <dbReference type="NCBI Taxonomy" id="100452"/>
    <lineage>
        <taxon>Eukaryota</taxon>
        <taxon>Metazoa</taxon>
        <taxon>Spiralia</taxon>
        <taxon>Lophotrochozoa</taxon>
        <taxon>Mollusca</taxon>
        <taxon>Gastropoda</taxon>
        <taxon>Heterobranchia</taxon>
        <taxon>Euthyneura</taxon>
        <taxon>Panpulmonata</taxon>
        <taxon>Eupulmonata</taxon>
        <taxon>Stylommatophora</taxon>
        <taxon>Helicina</taxon>
        <taxon>Helicoidea</taxon>
        <taxon>Geomitridae</taxon>
        <taxon>Candidula</taxon>
    </lineage>
</organism>
<evidence type="ECO:0000256" key="3">
    <source>
        <dbReference type="ARBA" id="ARBA00022461"/>
    </source>
</evidence>
<comment type="subcellular location">
    <subcellularLocation>
        <location evidence="1">Membrane</location>
        <topology evidence="1">Multi-pass membrane protein</topology>
    </subcellularLocation>
</comment>
<evidence type="ECO:0000256" key="5">
    <source>
        <dbReference type="ARBA" id="ARBA00022989"/>
    </source>
</evidence>
<keyword evidence="10 11" id="KW-0407">Ion channel</keyword>